<dbReference type="EMBL" id="LFRF01000013">
    <property type="protein sequence ID" value="KND90449.1"/>
    <property type="molecule type" value="Genomic_DNA"/>
</dbReference>
<organism evidence="3 4">
    <name type="scientific">Tolypocladium ophioglossoides (strain CBS 100239)</name>
    <name type="common">Snaketongue truffleclub</name>
    <name type="synonym">Elaphocordyceps ophioglossoides</name>
    <dbReference type="NCBI Taxonomy" id="1163406"/>
    <lineage>
        <taxon>Eukaryota</taxon>
        <taxon>Fungi</taxon>
        <taxon>Dikarya</taxon>
        <taxon>Ascomycota</taxon>
        <taxon>Pezizomycotina</taxon>
        <taxon>Sordariomycetes</taxon>
        <taxon>Hypocreomycetidae</taxon>
        <taxon>Hypocreales</taxon>
        <taxon>Ophiocordycipitaceae</taxon>
        <taxon>Tolypocladium</taxon>
    </lineage>
</organism>
<dbReference type="Proteomes" id="UP000036947">
    <property type="component" value="Unassembled WGS sequence"/>
</dbReference>
<dbReference type="OrthoDB" id="30881at2759"/>
<gene>
    <name evidence="3" type="ORF">TOPH_05021</name>
</gene>
<dbReference type="AlphaFoldDB" id="A0A0L0N8V6"/>
<feature type="region of interest" description="Disordered" evidence="1">
    <location>
        <begin position="1"/>
        <end position="21"/>
    </location>
</feature>
<keyword evidence="4" id="KW-1185">Reference proteome</keyword>
<reference evidence="3 4" key="1">
    <citation type="journal article" date="2015" name="BMC Genomics">
        <title>The genome of the truffle-parasite Tolypocladium ophioglossoides and the evolution of antifungal peptaibiotics.</title>
        <authorList>
            <person name="Quandt C.A."/>
            <person name="Bushley K.E."/>
            <person name="Spatafora J.W."/>
        </authorList>
    </citation>
    <scope>NUCLEOTIDE SEQUENCE [LARGE SCALE GENOMIC DNA]</scope>
    <source>
        <strain evidence="3 4">CBS 100239</strain>
    </source>
</reference>
<dbReference type="InterPro" id="IPR045394">
    <property type="entry name" value="Abhydrolase_dom"/>
</dbReference>
<evidence type="ECO:0000313" key="4">
    <source>
        <dbReference type="Proteomes" id="UP000036947"/>
    </source>
</evidence>
<sequence length="456" mass="50722">MAIDKPPAEPQCISAPKTTHLPETDSSRAVVIEPYHVDLLPEYDYVSREYLISGIAAGMSYCTRLLLRCPADPSKFTGFVVEEPSHLWGGTSIWRHINRWLMRNGHAWLEVDSQAPSALGKVKNVDPERYNEMHFIPGPLSNEFLENIPFVTNVTKETLREAYEGFKAKWWPATLQSPEIMAAASFALRTGQLGLRATRVVLSGLSQTGGVTRRFITHSSHLRLPDGALPFEAYIPCQSGGAALPDLPGAKIVELLGESEFQSVRLPCGVSGQILGTTHRRPESDAFRLYEVAGMAHRESRYASKIDIERWSVAELCGAKWSTFSNSFIYHAVFDAVERWTGKRAIAPPPSATLATINWSDDILRDEHGNAVGGVRTLHTDVPIARIVAATPKGRPNWYWGSEWPFTPEKLQCVYGSVANYRRLAGLAIYHQLQAGFLLAHDAEILRRETVESVVF</sequence>
<dbReference type="Pfam" id="PF20091">
    <property type="entry name" value="Abhydrolase_10"/>
    <property type="match status" value="1"/>
</dbReference>
<proteinExistence type="predicted"/>
<evidence type="ECO:0000259" key="2">
    <source>
        <dbReference type="Pfam" id="PF20091"/>
    </source>
</evidence>
<evidence type="ECO:0000313" key="3">
    <source>
        <dbReference type="EMBL" id="KND90449.1"/>
    </source>
</evidence>
<feature type="domain" description="Alpha/beta hydrolase" evidence="2">
    <location>
        <begin position="39"/>
        <end position="446"/>
    </location>
</feature>
<accession>A0A0L0N8V6</accession>
<comment type="caution">
    <text evidence="3">The sequence shown here is derived from an EMBL/GenBank/DDBJ whole genome shotgun (WGS) entry which is preliminary data.</text>
</comment>
<protein>
    <recommendedName>
        <fullName evidence="2">Alpha/beta hydrolase domain-containing protein</fullName>
    </recommendedName>
</protein>
<evidence type="ECO:0000256" key="1">
    <source>
        <dbReference type="SAM" id="MobiDB-lite"/>
    </source>
</evidence>
<name>A0A0L0N8V6_TOLOC</name>